<reference evidence="2 3" key="1">
    <citation type="journal article" date="2015" name="Nature">
        <title>rRNA introns, odd ribosomes, and small enigmatic genomes across a large radiation of phyla.</title>
        <authorList>
            <person name="Brown C.T."/>
            <person name="Hug L.A."/>
            <person name="Thomas B.C."/>
            <person name="Sharon I."/>
            <person name="Castelle C.J."/>
            <person name="Singh A."/>
            <person name="Wilkins M.J."/>
            <person name="Williams K.H."/>
            <person name="Banfield J.F."/>
        </authorList>
    </citation>
    <scope>NUCLEOTIDE SEQUENCE [LARGE SCALE GENOMIC DNA]</scope>
</reference>
<evidence type="ECO:0000313" key="3">
    <source>
        <dbReference type="Proteomes" id="UP000034096"/>
    </source>
</evidence>
<keyword evidence="1" id="KW-0472">Membrane</keyword>
<keyword evidence="1" id="KW-1133">Transmembrane helix</keyword>
<gene>
    <name evidence="2" type="ORF">US75_C0017G0003</name>
</gene>
<name>A0A0G0L2I2_9BACT</name>
<dbReference type="AlphaFoldDB" id="A0A0G0L2I2"/>
<feature type="transmembrane region" description="Helical" evidence="1">
    <location>
        <begin position="9"/>
        <end position="26"/>
    </location>
</feature>
<dbReference type="Proteomes" id="UP000034096">
    <property type="component" value="Unassembled WGS sequence"/>
</dbReference>
<evidence type="ECO:0000256" key="1">
    <source>
        <dbReference type="SAM" id="Phobius"/>
    </source>
</evidence>
<comment type="caution">
    <text evidence="2">The sequence shown here is derived from an EMBL/GenBank/DDBJ whole genome shotgun (WGS) entry which is preliminary data.</text>
</comment>
<accession>A0A0G0L2I2</accession>
<organism evidence="2 3">
    <name type="scientific">Candidatus Woesebacteria bacterium GW2011_GWC1_38_13</name>
    <dbReference type="NCBI Taxonomy" id="1618583"/>
    <lineage>
        <taxon>Bacteria</taxon>
        <taxon>Candidatus Woeseibacteriota</taxon>
    </lineage>
</organism>
<keyword evidence="1" id="KW-0812">Transmembrane</keyword>
<evidence type="ECO:0000313" key="2">
    <source>
        <dbReference type="EMBL" id="KKQ55609.1"/>
    </source>
</evidence>
<protein>
    <submittedName>
        <fullName evidence="2">Uncharacterized protein</fullName>
    </submittedName>
</protein>
<proteinExistence type="predicted"/>
<dbReference type="EMBL" id="LBUE01000017">
    <property type="protein sequence ID" value="KKQ55609.1"/>
    <property type="molecule type" value="Genomic_DNA"/>
</dbReference>
<dbReference type="STRING" id="1618583.US75_C0017G0003"/>
<feature type="transmembrane region" description="Helical" evidence="1">
    <location>
        <begin position="32"/>
        <end position="54"/>
    </location>
</feature>
<sequence>MSKEGFNKFIGVVVLLIVLTLIKRWFSYPYALVWLGVITGFYLPFVDHLFYAYVVRPEANISKNIRSLVSIRKIKQLVRYTNEVDGQQERSIIYSAYFQAVFLLLTYYILTSSGSLFGRGLVYGFSLRLLLEQVLQYMNTKELNKWFSEMSIVMDAHKTRVFLYANGLVLLVFTMML</sequence>